<keyword evidence="10" id="KW-1185">Reference proteome</keyword>
<dbReference type="InterPro" id="IPR035644">
    <property type="entry name" value="MraZ_C"/>
</dbReference>
<dbReference type="Pfam" id="PF02381">
    <property type="entry name" value="MraZ"/>
    <property type="match status" value="2"/>
</dbReference>
<dbReference type="PATRIC" id="fig|1423734.3.peg.2565"/>
<dbReference type="PROSITE" id="PS51740">
    <property type="entry name" value="SPOVT_ABRB"/>
    <property type="match status" value="2"/>
</dbReference>
<sequence length="146" mass="16840">MKGMLLGEYRHNLDTKGRLIIPAKFRKELDEQFILTRGLDGCLFGYPMAQWHVLETKLTQLPLTKKDARAFVRFFYAAAAELTFDKQGRINIPQPLLTYANLTKECVLVGVSNRIEIWSATAWTQFDAQMTQDFDKTAENLMDIDF</sequence>
<evidence type="ECO:0000256" key="2">
    <source>
        <dbReference type="ARBA" id="ARBA00022490"/>
    </source>
</evidence>
<dbReference type="HAMAP" id="MF_01008">
    <property type="entry name" value="MraZ"/>
    <property type="match status" value="1"/>
</dbReference>
<dbReference type="GO" id="GO:0051301">
    <property type="term" value="P:cell division"/>
    <property type="evidence" value="ECO:0007669"/>
    <property type="project" value="UniProtKB-KW"/>
</dbReference>
<evidence type="ECO:0000256" key="7">
    <source>
        <dbReference type="HAMAP-Rule" id="MF_01008"/>
    </source>
</evidence>
<reference evidence="9 10" key="1">
    <citation type="journal article" date="2015" name="Genome Announc.">
        <title>Expanding the biotechnology potential of lactobacilli through comparative genomics of 213 strains and associated genera.</title>
        <authorList>
            <person name="Sun Z."/>
            <person name="Harris H.M."/>
            <person name="McCann A."/>
            <person name="Guo C."/>
            <person name="Argimon S."/>
            <person name="Zhang W."/>
            <person name="Yang X."/>
            <person name="Jeffery I.B."/>
            <person name="Cooney J.C."/>
            <person name="Kagawa T.F."/>
            <person name="Liu W."/>
            <person name="Song Y."/>
            <person name="Salvetti E."/>
            <person name="Wrobel A."/>
            <person name="Rasinkangas P."/>
            <person name="Parkhill J."/>
            <person name="Rea M.C."/>
            <person name="O'Sullivan O."/>
            <person name="Ritari J."/>
            <person name="Douillard F.P."/>
            <person name="Paul Ross R."/>
            <person name="Yang R."/>
            <person name="Briner A.E."/>
            <person name="Felis G.E."/>
            <person name="de Vos W.M."/>
            <person name="Barrangou R."/>
            <person name="Klaenhammer T.R."/>
            <person name="Caufield P.W."/>
            <person name="Cui Y."/>
            <person name="Zhang H."/>
            <person name="O'Toole P.W."/>
        </authorList>
    </citation>
    <scope>NUCLEOTIDE SEQUENCE [LARGE SCALE GENOMIC DNA]</scope>
    <source>
        <strain evidence="9 10">DSM 18527</strain>
    </source>
</reference>
<evidence type="ECO:0000256" key="4">
    <source>
        <dbReference type="ARBA" id="ARBA00023015"/>
    </source>
</evidence>
<keyword evidence="2 7" id="KW-0963">Cytoplasm</keyword>
<evidence type="ECO:0000256" key="3">
    <source>
        <dbReference type="ARBA" id="ARBA00022737"/>
    </source>
</evidence>
<keyword evidence="5 7" id="KW-0238">DNA-binding</keyword>
<dbReference type="InterPro" id="IPR007159">
    <property type="entry name" value="SpoVT-AbrB_dom"/>
</dbReference>
<dbReference type="EMBL" id="AZGA01000002">
    <property type="protein sequence ID" value="KRM36655.1"/>
    <property type="molecule type" value="Genomic_DNA"/>
</dbReference>
<evidence type="ECO:0000313" key="9">
    <source>
        <dbReference type="EMBL" id="KRM36655.1"/>
    </source>
</evidence>
<dbReference type="eggNOG" id="COG2001">
    <property type="taxonomic scope" value="Bacteria"/>
</dbReference>
<feature type="domain" description="SpoVT-AbrB" evidence="8">
    <location>
        <begin position="79"/>
        <end position="122"/>
    </location>
</feature>
<dbReference type="PANTHER" id="PTHR34701">
    <property type="entry name" value="TRANSCRIPTIONAL REGULATOR MRAZ"/>
    <property type="match status" value="1"/>
</dbReference>
<dbReference type="GO" id="GO:0005737">
    <property type="term" value="C:cytoplasm"/>
    <property type="evidence" value="ECO:0007669"/>
    <property type="project" value="UniProtKB-UniRule"/>
</dbReference>
<keyword evidence="4 7" id="KW-0805">Transcription regulation</keyword>
<dbReference type="GO" id="GO:2000143">
    <property type="term" value="P:negative regulation of DNA-templated transcription initiation"/>
    <property type="evidence" value="ECO:0007669"/>
    <property type="project" value="TreeGrafter"/>
</dbReference>
<dbReference type="CDD" id="cd16320">
    <property type="entry name" value="MraZ_N"/>
    <property type="match status" value="1"/>
</dbReference>
<dbReference type="STRING" id="1423734.FC83_GL002529"/>
<accession>A0A0R1Y3A3</accession>
<comment type="subunit">
    <text evidence="7">Forms oligomers.</text>
</comment>
<keyword evidence="3" id="KW-0677">Repeat</keyword>
<dbReference type="GO" id="GO:0000976">
    <property type="term" value="F:transcription cis-regulatory region binding"/>
    <property type="evidence" value="ECO:0007669"/>
    <property type="project" value="TreeGrafter"/>
</dbReference>
<dbReference type="NCBIfam" id="TIGR00242">
    <property type="entry name" value="division/cell wall cluster transcriptional repressor MraZ"/>
    <property type="match status" value="1"/>
</dbReference>
<evidence type="ECO:0000313" key="10">
    <source>
        <dbReference type="Proteomes" id="UP000051236"/>
    </source>
</evidence>
<dbReference type="CDD" id="cd16321">
    <property type="entry name" value="MraZ_C"/>
    <property type="match status" value="1"/>
</dbReference>
<keyword evidence="6 7" id="KW-0804">Transcription</keyword>
<proteinExistence type="inferred from homology"/>
<dbReference type="InterPro" id="IPR003444">
    <property type="entry name" value="MraZ"/>
</dbReference>
<comment type="caution">
    <text evidence="9">The sequence shown here is derived from an EMBL/GenBank/DDBJ whole genome shotgun (WGS) entry which is preliminary data.</text>
</comment>
<dbReference type="InterPro" id="IPR035642">
    <property type="entry name" value="MraZ_N"/>
</dbReference>
<evidence type="ECO:0000256" key="6">
    <source>
        <dbReference type="ARBA" id="ARBA00023163"/>
    </source>
</evidence>
<dbReference type="Proteomes" id="UP000051236">
    <property type="component" value="Unassembled WGS sequence"/>
</dbReference>
<organism evidence="9 10">
    <name type="scientific">Agrilactobacillus composti DSM 18527 = JCM 14202</name>
    <dbReference type="NCBI Taxonomy" id="1423734"/>
    <lineage>
        <taxon>Bacteria</taxon>
        <taxon>Bacillati</taxon>
        <taxon>Bacillota</taxon>
        <taxon>Bacilli</taxon>
        <taxon>Lactobacillales</taxon>
        <taxon>Lactobacillaceae</taxon>
        <taxon>Agrilactobacillus</taxon>
    </lineage>
</organism>
<dbReference type="InterPro" id="IPR038619">
    <property type="entry name" value="MraZ_sf"/>
</dbReference>
<feature type="domain" description="SpoVT-AbrB" evidence="8">
    <location>
        <begin position="8"/>
        <end position="50"/>
    </location>
</feature>
<keyword evidence="9" id="KW-0131">Cell cycle</keyword>
<dbReference type="GO" id="GO:0009295">
    <property type="term" value="C:nucleoid"/>
    <property type="evidence" value="ECO:0007669"/>
    <property type="project" value="UniProtKB-SubCell"/>
</dbReference>
<dbReference type="GO" id="GO:0003700">
    <property type="term" value="F:DNA-binding transcription factor activity"/>
    <property type="evidence" value="ECO:0007669"/>
    <property type="project" value="UniProtKB-UniRule"/>
</dbReference>
<protein>
    <recommendedName>
        <fullName evidence="1 7">Transcriptional regulator MraZ</fullName>
    </recommendedName>
</protein>
<dbReference type="AlphaFoldDB" id="A0A0R1Y3A3"/>
<dbReference type="PANTHER" id="PTHR34701:SF1">
    <property type="entry name" value="TRANSCRIPTIONAL REGULATOR MRAZ"/>
    <property type="match status" value="1"/>
</dbReference>
<keyword evidence="9" id="KW-0132">Cell division</keyword>
<comment type="similarity">
    <text evidence="7">Belongs to the MraZ family.</text>
</comment>
<dbReference type="SUPFAM" id="SSF89447">
    <property type="entry name" value="AbrB/MazE/MraZ-like"/>
    <property type="match status" value="1"/>
</dbReference>
<gene>
    <name evidence="7" type="primary">mraZ</name>
    <name evidence="9" type="ORF">FC83_GL002529</name>
</gene>
<dbReference type="FunFam" id="3.40.1550.20:FF:000002">
    <property type="entry name" value="Transcriptional regulator MraZ"/>
    <property type="match status" value="1"/>
</dbReference>
<dbReference type="Gene3D" id="3.40.1550.20">
    <property type="entry name" value="Transcriptional regulator MraZ domain"/>
    <property type="match status" value="1"/>
</dbReference>
<evidence type="ECO:0000256" key="5">
    <source>
        <dbReference type="ARBA" id="ARBA00023125"/>
    </source>
</evidence>
<name>A0A0R1Y3A3_9LACO</name>
<comment type="subcellular location">
    <subcellularLocation>
        <location evidence="7">Cytoplasm</location>
        <location evidence="7">Nucleoid</location>
    </subcellularLocation>
</comment>
<dbReference type="InterPro" id="IPR037914">
    <property type="entry name" value="SpoVT-AbrB_sf"/>
</dbReference>
<evidence type="ECO:0000259" key="8">
    <source>
        <dbReference type="PROSITE" id="PS51740"/>
    </source>
</evidence>
<dbReference type="InterPro" id="IPR020603">
    <property type="entry name" value="MraZ_dom"/>
</dbReference>
<evidence type="ECO:0000256" key="1">
    <source>
        <dbReference type="ARBA" id="ARBA00013860"/>
    </source>
</evidence>